<evidence type="ECO:0000313" key="1">
    <source>
        <dbReference type="EMBL" id="KDO55552.1"/>
    </source>
</evidence>
<name>A0A067EWG3_CITSI</name>
<dbReference type="EMBL" id="KK784983">
    <property type="protein sequence ID" value="KDO55552.1"/>
    <property type="molecule type" value="Genomic_DNA"/>
</dbReference>
<protein>
    <submittedName>
        <fullName evidence="1">Uncharacterized protein</fullName>
    </submittedName>
</protein>
<keyword evidence="2" id="KW-1185">Reference proteome</keyword>
<gene>
    <name evidence="1" type="ORF">CISIN_1g0295971mg</name>
</gene>
<dbReference type="Proteomes" id="UP000027120">
    <property type="component" value="Unassembled WGS sequence"/>
</dbReference>
<organism evidence="1 2">
    <name type="scientific">Citrus sinensis</name>
    <name type="common">Sweet orange</name>
    <name type="synonym">Citrus aurantium var. sinensis</name>
    <dbReference type="NCBI Taxonomy" id="2711"/>
    <lineage>
        <taxon>Eukaryota</taxon>
        <taxon>Viridiplantae</taxon>
        <taxon>Streptophyta</taxon>
        <taxon>Embryophyta</taxon>
        <taxon>Tracheophyta</taxon>
        <taxon>Spermatophyta</taxon>
        <taxon>Magnoliopsida</taxon>
        <taxon>eudicotyledons</taxon>
        <taxon>Gunneridae</taxon>
        <taxon>Pentapetalae</taxon>
        <taxon>rosids</taxon>
        <taxon>malvids</taxon>
        <taxon>Sapindales</taxon>
        <taxon>Rutaceae</taxon>
        <taxon>Aurantioideae</taxon>
        <taxon>Citrus</taxon>
    </lineage>
</organism>
<accession>A0A067EWG3</accession>
<feature type="non-terminal residue" evidence="1">
    <location>
        <position position="1"/>
    </location>
</feature>
<reference evidence="1 2" key="1">
    <citation type="submission" date="2014-04" db="EMBL/GenBank/DDBJ databases">
        <authorList>
            <consortium name="International Citrus Genome Consortium"/>
            <person name="Gmitter F."/>
            <person name="Chen C."/>
            <person name="Farmerie W."/>
            <person name="Harkins T."/>
            <person name="Desany B."/>
            <person name="Mohiuddin M."/>
            <person name="Kodira C."/>
            <person name="Borodovsky M."/>
            <person name="Lomsadze A."/>
            <person name="Burns P."/>
            <person name="Jenkins J."/>
            <person name="Prochnik S."/>
            <person name="Shu S."/>
            <person name="Chapman J."/>
            <person name="Pitluck S."/>
            <person name="Schmutz J."/>
            <person name="Rokhsar D."/>
        </authorList>
    </citation>
    <scope>NUCLEOTIDE SEQUENCE</scope>
</reference>
<proteinExistence type="predicted"/>
<sequence>GGKSTLENCQVLQV</sequence>
<evidence type="ECO:0000313" key="2">
    <source>
        <dbReference type="Proteomes" id="UP000027120"/>
    </source>
</evidence>